<evidence type="ECO:0000256" key="2">
    <source>
        <dbReference type="SAM" id="MobiDB-lite"/>
    </source>
</evidence>
<evidence type="ECO:0000313" key="4">
    <source>
        <dbReference type="RefSeq" id="XP_014680529.1"/>
    </source>
</evidence>
<dbReference type="InterPro" id="IPR011009">
    <property type="entry name" value="Kinase-like_dom_sf"/>
</dbReference>
<keyword evidence="1" id="KW-0067">ATP-binding</keyword>
<dbReference type="Proteomes" id="UP000695022">
    <property type="component" value="Unplaced"/>
</dbReference>
<feature type="region of interest" description="Disordered" evidence="2">
    <location>
        <begin position="62"/>
        <end position="82"/>
    </location>
</feature>
<protein>
    <submittedName>
        <fullName evidence="4">Fer-related kinase 1-like</fullName>
    </submittedName>
</protein>
<dbReference type="PROSITE" id="PS00107">
    <property type="entry name" value="PROTEIN_KINASE_ATP"/>
    <property type="match status" value="1"/>
</dbReference>
<evidence type="ECO:0000256" key="1">
    <source>
        <dbReference type="PROSITE-ProRule" id="PRU10141"/>
    </source>
</evidence>
<dbReference type="Gene3D" id="3.30.200.20">
    <property type="entry name" value="Phosphorylase Kinase, domain 1"/>
    <property type="match status" value="1"/>
</dbReference>
<evidence type="ECO:0000313" key="3">
    <source>
        <dbReference type="Proteomes" id="UP000695022"/>
    </source>
</evidence>
<dbReference type="SUPFAM" id="SSF56112">
    <property type="entry name" value="Protein kinase-like (PK-like)"/>
    <property type="match status" value="1"/>
</dbReference>
<reference evidence="4" key="1">
    <citation type="submission" date="2025-08" db="UniProtKB">
        <authorList>
            <consortium name="RefSeq"/>
        </authorList>
    </citation>
    <scope>IDENTIFICATION</scope>
</reference>
<dbReference type="InterPro" id="IPR017441">
    <property type="entry name" value="Protein_kinase_ATP_BS"/>
</dbReference>
<keyword evidence="1" id="KW-0547">Nucleotide-binding</keyword>
<keyword evidence="3" id="KW-1185">Reference proteome</keyword>
<feature type="compositionally biased region" description="Gly residues" evidence="2">
    <location>
        <begin position="70"/>
        <end position="82"/>
    </location>
</feature>
<sequence>MKELGLLSADMLALDEWEIPRDHVVINRKLGEGAFGTVYGGEAFFDHIGWVAVAVKTLKVGSTSEEKVRGGGAGRGEVPGEG</sequence>
<gene>
    <name evidence="4" type="primary">LOC106820535</name>
</gene>
<name>A0ABM1F7V8_PRICU</name>
<organism evidence="3 4">
    <name type="scientific">Priapulus caudatus</name>
    <name type="common">Priapulid worm</name>
    <dbReference type="NCBI Taxonomy" id="37621"/>
    <lineage>
        <taxon>Eukaryota</taxon>
        <taxon>Metazoa</taxon>
        <taxon>Ecdysozoa</taxon>
        <taxon>Scalidophora</taxon>
        <taxon>Priapulida</taxon>
        <taxon>Priapulimorpha</taxon>
        <taxon>Priapulimorphida</taxon>
        <taxon>Priapulidae</taxon>
        <taxon>Priapulus</taxon>
    </lineage>
</organism>
<feature type="binding site" evidence="1">
    <location>
        <position position="56"/>
    </location>
    <ligand>
        <name>ATP</name>
        <dbReference type="ChEBI" id="CHEBI:30616"/>
    </ligand>
</feature>
<accession>A0ABM1F7V8</accession>
<dbReference type="GeneID" id="106820535"/>
<proteinExistence type="predicted"/>
<dbReference type="RefSeq" id="XP_014680529.1">
    <property type="nucleotide sequence ID" value="XM_014825043.1"/>
</dbReference>
<feature type="non-terminal residue" evidence="4">
    <location>
        <position position="82"/>
    </location>
</feature>